<sequence length="357" mass="41503">MTQNFEDYDLLSTWFLKLSIESQSSSPRNHGKRWSEKETTLVIHLHEKGYSAEEIERFLEYSRPLSGIVQRIKKHQQKRSPLLIKEPTDEIASAWIRQWLSRKASAMAAKDTRQSKTGVKYTMSDVLPKIIECYQSAKTPQCFFCRRYLMLTTYNACSQSTLASFDHAIPKMAVLAPGNRFNLTCFMCNLAKHTLTMEQFQLFIDKVQSISDQETDNDEDDDDEECWGQKETAWVRQKHAQWRKKYEPLGQFIGGEPPTKAQLLDLAKERGPVDPYTRIKGHYTSSSSHDPTFRLTFGRIRKKTTDANGNIAIHGYYLGNIQPMLLIIKYAFYTFSEFEIVAWIHAIRHHRPSFRPE</sequence>
<keyword evidence="2" id="KW-1185">Reference proteome</keyword>
<protein>
    <submittedName>
        <fullName evidence="1">Uncharacterized protein</fullName>
    </submittedName>
</protein>
<accession>A0A168QS48</accession>
<gene>
    <name evidence="1" type="primary">ABSGL_11309.1 scaffold 12295</name>
</gene>
<name>A0A168QS48_ABSGL</name>
<evidence type="ECO:0000313" key="1">
    <source>
        <dbReference type="EMBL" id="SAM05434.1"/>
    </source>
</evidence>
<dbReference type="OrthoDB" id="10471122at2759"/>
<organism evidence="1">
    <name type="scientific">Absidia glauca</name>
    <name type="common">Pin mould</name>
    <dbReference type="NCBI Taxonomy" id="4829"/>
    <lineage>
        <taxon>Eukaryota</taxon>
        <taxon>Fungi</taxon>
        <taxon>Fungi incertae sedis</taxon>
        <taxon>Mucoromycota</taxon>
        <taxon>Mucoromycotina</taxon>
        <taxon>Mucoromycetes</taxon>
        <taxon>Mucorales</taxon>
        <taxon>Cunninghamellaceae</taxon>
        <taxon>Absidia</taxon>
    </lineage>
</organism>
<dbReference type="EMBL" id="LT554468">
    <property type="protein sequence ID" value="SAM05434.1"/>
    <property type="molecule type" value="Genomic_DNA"/>
</dbReference>
<dbReference type="Proteomes" id="UP000078561">
    <property type="component" value="Unassembled WGS sequence"/>
</dbReference>
<dbReference type="InParanoid" id="A0A168QS48"/>
<dbReference type="AlphaFoldDB" id="A0A168QS48"/>
<reference evidence="1" key="1">
    <citation type="submission" date="2016-04" db="EMBL/GenBank/DDBJ databases">
        <authorList>
            <person name="Evans L.H."/>
            <person name="Alamgir A."/>
            <person name="Owens N."/>
            <person name="Weber N.D."/>
            <person name="Virtaneva K."/>
            <person name="Barbian K."/>
            <person name="Babar A."/>
            <person name="Rosenke K."/>
        </authorList>
    </citation>
    <scope>NUCLEOTIDE SEQUENCE [LARGE SCALE GENOMIC DNA]</scope>
    <source>
        <strain evidence="1">CBS 101.48</strain>
    </source>
</reference>
<proteinExistence type="predicted"/>
<evidence type="ECO:0000313" key="2">
    <source>
        <dbReference type="Proteomes" id="UP000078561"/>
    </source>
</evidence>